<dbReference type="InterPro" id="IPR023451">
    <property type="entry name" value="Thymidate_synth/dCMP_Mease_dom"/>
</dbReference>
<feature type="binding site" evidence="6">
    <location>
        <position position="279"/>
    </location>
    <ligand>
        <name>(6R)-5,10-methylene-5,6,7,8-tetrahydrofolate</name>
        <dbReference type="ChEBI" id="CHEBI:15636"/>
    </ligand>
</feature>
<evidence type="ECO:0000313" key="10">
    <source>
        <dbReference type="Proteomes" id="UP001379533"/>
    </source>
</evidence>
<evidence type="ECO:0000256" key="4">
    <source>
        <dbReference type="ARBA" id="ARBA00022679"/>
    </source>
</evidence>
<proteinExistence type="inferred from homology"/>
<comment type="function">
    <text evidence="6">Catalyzes the reductive methylation of 2'-deoxyuridine-5'-monophosphate (dUMP) to 2'-deoxythymidine-5'-monophosphate (dTMP) while utilizing 5,10-methylenetetrahydrofolate (mTHF) as the methyl donor and reductant in the reaction, yielding dihydrofolate (DHF) as a by-product. This enzymatic reaction provides an intracellular de novo source of dTMP, an essential precursor for DNA biosynthesis.</text>
</comment>
<accession>A0ABZ2KMS7</accession>
<sequence length="280" mass="31716">MKAYLDLLRRALDQGDERGDRTGTGTLGVFGHQMRFRLQDGFPLLTTKKLHLKSIIHELLWFLSGETHAEPLQAQGVRIWNEWATAEACAKFGRQEGDLGPIYGHQWRNFGATRLPDGTYANDGVDQIRRVLDGIVHNPTSRRLIVTGWNPKEADEVALPPCHTMFQFHVANGALSCQLYQRSGDIFLGVPFNIASYALLTMMIAHVTGLRPGDFVHTLGDAHLYKNHLEQAREQLTRAPRPLPRMVLNPEVKDLFAFRYEDFQLEGYDPHPHIKAEVSV</sequence>
<feature type="binding site" evidence="6">
    <location>
        <begin position="142"/>
        <end position="143"/>
    </location>
    <ligand>
        <name>dUMP</name>
        <dbReference type="ChEBI" id="CHEBI:246422"/>
        <note>ligand shared between dimeric partners</note>
    </ligand>
</feature>
<dbReference type="NCBIfam" id="NF002497">
    <property type="entry name" value="PRK01827.1-3"/>
    <property type="match status" value="1"/>
</dbReference>
<dbReference type="EMBL" id="CP089982">
    <property type="protein sequence ID" value="WXA99978.1"/>
    <property type="molecule type" value="Genomic_DNA"/>
</dbReference>
<feature type="binding site" description="in other chain" evidence="6">
    <location>
        <position position="21"/>
    </location>
    <ligand>
        <name>dUMP</name>
        <dbReference type="ChEBI" id="CHEBI:246422"/>
        <note>ligand shared between dimeric partners</note>
    </ligand>
</feature>
<keyword evidence="4 6" id="KW-0808">Transferase</keyword>
<feature type="domain" description="Thymidylate synthase/dCMP hydroxymethylase" evidence="8">
    <location>
        <begin position="2"/>
        <end position="280"/>
    </location>
</feature>
<dbReference type="EC" id="2.1.1.45" evidence="1 6"/>
<keyword evidence="2 6" id="KW-0963">Cytoplasm</keyword>
<comment type="subcellular location">
    <subcellularLocation>
        <location evidence="6">Cytoplasm</location>
    </subcellularLocation>
</comment>
<evidence type="ECO:0000256" key="3">
    <source>
        <dbReference type="ARBA" id="ARBA00022603"/>
    </source>
</evidence>
<name>A0ABZ2KMS7_9BACT</name>
<comment type="similarity">
    <text evidence="6">Belongs to the thymidylate synthase family. Bacterial-type ThyA subfamily.</text>
</comment>
<protein>
    <recommendedName>
        <fullName evidence="1 6">Thymidylate synthase</fullName>
        <shortName evidence="6">TS</shortName>
        <shortName evidence="6">TSase</shortName>
        <ecNumber evidence="1 6">2.1.1.45</ecNumber>
    </recommendedName>
</protein>
<feature type="active site" description="Nucleophile" evidence="6">
    <location>
        <position position="162"/>
    </location>
</feature>
<evidence type="ECO:0000256" key="6">
    <source>
        <dbReference type="HAMAP-Rule" id="MF_00008"/>
    </source>
</evidence>
<dbReference type="HAMAP" id="MF_00008">
    <property type="entry name" value="Thymidy_synth_bact"/>
    <property type="match status" value="1"/>
</dbReference>
<dbReference type="Pfam" id="PF00303">
    <property type="entry name" value="Thymidylat_synt"/>
    <property type="match status" value="1"/>
</dbReference>
<dbReference type="RefSeq" id="WP_394850620.1">
    <property type="nucleotide sequence ID" value="NZ_CP089982.1"/>
</dbReference>
<keyword evidence="5 6" id="KW-0545">Nucleotide biosynthesis</keyword>
<comment type="catalytic activity">
    <reaction evidence="6">
        <text>dUMP + (6R)-5,10-methylene-5,6,7,8-tetrahydrofolate = 7,8-dihydrofolate + dTMP</text>
        <dbReference type="Rhea" id="RHEA:12104"/>
        <dbReference type="ChEBI" id="CHEBI:15636"/>
        <dbReference type="ChEBI" id="CHEBI:57451"/>
        <dbReference type="ChEBI" id="CHEBI:63528"/>
        <dbReference type="ChEBI" id="CHEBI:246422"/>
        <dbReference type="EC" id="2.1.1.45"/>
    </reaction>
</comment>
<evidence type="ECO:0000256" key="1">
    <source>
        <dbReference type="ARBA" id="ARBA00011947"/>
    </source>
</evidence>
<evidence type="ECO:0000256" key="2">
    <source>
        <dbReference type="ARBA" id="ARBA00022490"/>
    </source>
</evidence>
<dbReference type="InterPro" id="IPR045097">
    <property type="entry name" value="Thymidate_synth/dCMP_Mease"/>
</dbReference>
<feature type="binding site" description="in other chain" evidence="6">
    <location>
        <position position="193"/>
    </location>
    <ligand>
        <name>dUMP</name>
        <dbReference type="ChEBI" id="CHEBI:246422"/>
        <note>ligand shared between dimeric partners</note>
    </ligand>
</feature>
<gene>
    <name evidence="6" type="primary">thyA</name>
    <name evidence="9" type="ORF">LZC95_24575</name>
</gene>
<feature type="binding site" description="in other chain" evidence="6">
    <location>
        <begin position="223"/>
        <end position="225"/>
    </location>
    <ligand>
        <name>dUMP</name>
        <dbReference type="ChEBI" id="CHEBI:246422"/>
        <note>ligand shared between dimeric partners</note>
    </ligand>
</feature>
<organism evidence="9 10">
    <name type="scientific">Pendulispora brunnea</name>
    <dbReference type="NCBI Taxonomy" id="2905690"/>
    <lineage>
        <taxon>Bacteria</taxon>
        <taxon>Pseudomonadati</taxon>
        <taxon>Myxococcota</taxon>
        <taxon>Myxococcia</taxon>
        <taxon>Myxococcales</taxon>
        <taxon>Sorangiineae</taxon>
        <taxon>Pendulisporaceae</taxon>
        <taxon>Pendulispora</taxon>
    </lineage>
</organism>
<feature type="binding site" evidence="6">
    <location>
        <position position="51"/>
    </location>
    <ligand>
        <name>(6R)-5,10-methylene-5,6,7,8-tetrahydrofolate</name>
        <dbReference type="ChEBI" id="CHEBI:15636"/>
    </ligand>
</feature>
<dbReference type="InterPro" id="IPR036926">
    <property type="entry name" value="Thymidate_synth/dCMP_Mease_sf"/>
</dbReference>
<evidence type="ECO:0000313" key="9">
    <source>
        <dbReference type="EMBL" id="WXA99978.1"/>
    </source>
</evidence>
<feature type="active site" evidence="7">
    <location>
        <position position="162"/>
    </location>
</feature>
<dbReference type="InterPro" id="IPR020940">
    <property type="entry name" value="Thymidylate_synthase_AS"/>
</dbReference>
<keyword evidence="3 6" id="KW-0489">Methyltransferase</keyword>
<feature type="binding site" description="in other chain" evidence="6">
    <location>
        <begin position="182"/>
        <end position="185"/>
    </location>
    <ligand>
        <name>dUMP</name>
        <dbReference type="ChEBI" id="CHEBI:246422"/>
        <note>ligand shared between dimeric partners</note>
    </ligand>
</feature>
<dbReference type="InterPro" id="IPR000398">
    <property type="entry name" value="Thymidylate_synthase"/>
</dbReference>
<dbReference type="Gene3D" id="3.30.572.10">
    <property type="entry name" value="Thymidylate synthase/dCMP hydroxymethylase domain"/>
    <property type="match status" value="1"/>
</dbReference>
<dbReference type="PANTHER" id="PTHR11548">
    <property type="entry name" value="THYMIDYLATE SYNTHASE 1"/>
    <property type="match status" value="1"/>
</dbReference>
<dbReference type="PRINTS" id="PR00108">
    <property type="entry name" value="THYMDSNTHASE"/>
</dbReference>
<reference evidence="9 10" key="1">
    <citation type="submission" date="2021-12" db="EMBL/GenBank/DDBJ databases">
        <title>Discovery of the Pendulisporaceae a myxobacterial family with distinct sporulation behavior and unique specialized metabolism.</title>
        <authorList>
            <person name="Garcia R."/>
            <person name="Popoff A."/>
            <person name="Bader C.D."/>
            <person name="Loehr J."/>
            <person name="Walesch S."/>
            <person name="Walt C."/>
            <person name="Boldt J."/>
            <person name="Bunk B."/>
            <person name="Haeckl F.J.F.P.J."/>
            <person name="Gunesch A.P."/>
            <person name="Birkelbach J."/>
            <person name="Nuebel U."/>
            <person name="Pietschmann T."/>
            <person name="Bach T."/>
            <person name="Mueller R."/>
        </authorList>
    </citation>
    <scope>NUCLEOTIDE SEQUENCE [LARGE SCALE GENOMIC DNA]</scope>
    <source>
        <strain evidence="9 10">MSr12523</strain>
    </source>
</reference>
<dbReference type="GO" id="GO:0032259">
    <property type="term" value="P:methylation"/>
    <property type="evidence" value="ECO:0007669"/>
    <property type="project" value="UniProtKB-KW"/>
</dbReference>
<dbReference type="PROSITE" id="PS00091">
    <property type="entry name" value="THYMIDYLATE_SYNTHASE"/>
    <property type="match status" value="1"/>
</dbReference>
<dbReference type="CDD" id="cd00351">
    <property type="entry name" value="TS_Pyrimidine_HMase"/>
    <property type="match status" value="1"/>
</dbReference>
<dbReference type="GO" id="GO:0004799">
    <property type="term" value="F:thymidylate synthase activity"/>
    <property type="evidence" value="ECO:0007669"/>
    <property type="project" value="UniProtKB-EC"/>
</dbReference>
<dbReference type="PANTHER" id="PTHR11548:SF9">
    <property type="entry name" value="THYMIDYLATE SYNTHASE"/>
    <property type="match status" value="1"/>
</dbReference>
<keyword evidence="10" id="KW-1185">Reference proteome</keyword>
<comment type="subunit">
    <text evidence="6">Homodimer.</text>
</comment>
<comment type="pathway">
    <text evidence="6">Pyrimidine metabolism; dTTP biosynthesis.</text>
</comment>
<evidence type="ECO:0000256" key="7">
    <source>
        <dbReference type="PROSITE-ProRule" id="PRU10016"/>
    </source>
</evidence>
<evidence type="ECO:0000256" key="5">
    <source>
        <dbReference type="ARBA" id="ARBA00022727"/>
    </source>
</evidence>
<dbReference type="SUPFAM" id="SSF55831">
    <property type="entry name" value="Thymidylate synthase/dCMP hydroxymethylase"/>
    <property type="match status" value="1"/>
</dbReference>
<dbReference type="Proteomes" id="UP001379533">
    <property type="component" value="Chromosome"/>
</dbReference>
<evidence type="ECO:0000259" key="8">
    <source>
        <dbReference type="Pfam" id="PF00303"/>
    </source>
</evidence>
<feature type="binding site" evidence="6">
    <location>
        <position position="185"/>
    </location>
    <ligand>
        <name>(6R)-5,10-methylene-5,6,7,8-tetrahydrofolate</name>
        <dbReference type="ChEBI" id="CHEBI:15636"/>
    </ligand>
</feature>
<dbReference type="NCBIfam" id="TIGR03284">
    <property type="entry name" value="thym_sym"/>
    <property type="match status" value="1"/>
</dbReference>